<keyword evidence="2" id="KW-0812">Transmembrane</keyword>
<feature type="transmembrane region" description="Helical" evidence="2">
    <location>
        <begin position="69"/>
        <end position="88"/>
    </location>
</feature>
<protein>
    <submittedName>
        <fullName evidence="3">Uncharacterized protein</fullName>
    </submittedName>
</protein>
<dbReference type="AlphaFoldDB" id="A0A7S0H674"/>
<evidence type="ECO:0000256" key="2">
    <source>
        <dbReference type="SAM" id="Phobius"/>
    </source>
</evidence>
<feature type="region of interest" description="Disordered" evidence="1">
    <location>
        <begin position="1"/>
        <end position="40"/>
    </location>
</feature>
<proteinExistence type="predicted"/>
<evidence type="ECO:0000313" key="3">
    <source>
        <dbReference type="EMBL" id="CAD8462151.1"/>
    </source>
</evidence>
<reference evidence="3" key="1">
    <citation type="submission" date="2021-01" db="EMBL/GenBank/DDBJ databases">
        <authorList>
            <person name="Corre E."/>
            <person name="Pelletier E."/>
            <person name="Niang G."/>
            <person name="Scheremetjew M."/>
            <person name="Finn R."/>
            <person name="Kale V."/>
            <person name="Holt S."/>
            <person name="Cochrane G."/>
            <person name="Meng A."/>
            <person name="Brown T."/>
            <person name="Cohen L."/>
        </authorList>
    </citation>
    <scope>NUCLEOTIDE SEQUENCE</scope>
    <source>
        <strain evidence="3">CCMP2058</strain>
    </source>
</reference>
<keyword evidence="2" id="KW-0472">Membrane</keyword>
<evidence type="ECO:0000256" key="1">
    <source>
        <dbReference type="SAM" id="MobiDB-lite"/>
    </source>
</evidence>
<organism evidence="3">
    <name type="scientific">Amorphochlora amoebiformis</name>
    <dbReference type="NCBI Taxonomy" id="1561963"/>
    <lineage>
        <taxon>Eukaryota</taxon>
        <taxon>Sar</taxon>
        <taxon>Rhizaria</taxon>
        <taxon>Cercozoa</taxon>
        <taxon>Chlorarachniophyceae</taxon>
        <taxon>Amorphochlora</taxon>
    </lineage>
</organism>
<name>A0A7S0H674_9EUKA</name>
<dbReference type="EMBL" id="HBEM01031004">
    <property type="protein sequence ID" value="CAD8462151.1"/>
    <property type="molecule type" value="Transcribed_RNA"/>
</dbReference>
<feature type="transmembrane region" description="Helical" evidence="2">
    <location>
        <begin position="100"/>
        <end position="118"/>
    </location>
</feature>
<accession>A0A7S0H674</accession>
<keyword evidence="2" id="KW-1133">Transmembrane helix</keyword>
<sequence length="131" mass="15046">MTSEIKLVEGKFGGSGTLEEPSGDLATRGQSTQNYLDTPHEKSRRAEIEAHAQAVEQVRMRYYQLYKGFGAAFWAVLFVFCNYITIYYSFGTNHAPEDPTWYTTMTLIVMLLIILYLLHRFFDCLVHYGAL</sequence>
<gene>
    <name evidence="3" type="ORF">LAMO00422_LOCUS21111</name>
</gene>